<dbReference type="KEGG" id="mbr:MONBRDRAFT_17015"/>
<feature type="region of interest" description="Disordered" evidence="3">
    <location>
        <begin position="485"/>
        <end position="556"/>
    </location>
</feature>
<dbReference type="InterPro" id="IPR049258">
    <property type="entry name" value="ODAD1_CC"/>
</dbReference>
<evidence type="ECO:0000256" key="2">
    <source>
        <dbReference type="SAM" id="Coils"/>
    </source>
</evidence>
<name>A9UNY4_MONBE</name>
<dbReference type="Proteomes" id="UP000001357">
    <property type="component" value="Unassembled WGS sequence"/>
</dbReference>
<keyword evidence="6" id="KW-1185">Reference proteome</keyword>
<evidence type="ECO:0000256" key="3">
    <source>
        <dbReference type="SAM" id="MobiDB-lite"/>
    </source>
</evidence>
<dbReference type="InParanoid" id="A9UNY4"/>
<sequence>MPCQPHADKHNIGRARLAIVAAAARHQPNNVLAFLVLSGAVLCIADSEVERLRRQFRITEGDRKTYNDGTQLELKKQADQLEKLRKDNALLTHELDMAMAADRDADDEKKAADDLTNELATRKVRPTRLLTTKPEELNELQRTLKETDQDIHDRRRQIGGAAGVEAQKRRLASRIKTLENRVEQGTRKYNEILTSNAKLREQIDHLKQERRVFDGLHRKLEKELTQHRRDIAELVAQSQQAYDARDEAHHRMSMLEEKSAKELNQHDADIKALKRTLEHDRKLKSFMGVKAQPRGQDELAASHKRNANQSDQPEAMVQTYEAAFKQLKEATGIEETNKLVERFIQMEDQNFSLFNYVNELNNELESLTEQVHELQSSIDKFQRENRTSDSERKATLQELEQKLEAVNQQAKHFESQQSAFTDQFAALKAGISTIFDGPVCEGTVLTDMLGNTEITESNIMSFLGAIEQRANELLQLRALLDQKERDKWEEQEAGPKPQPGGLLGAGPLPQVSPLNIVPPTSLGDGDAELTDEEELTRPMSHHELKRKIARGLQGSA</sequence>
<feature type="region of interest" description="Disordered" evidence="3">
    <location>
        <begin position="291"/>
        <end position="313"/>
    </location>
</feature>
<proteinExistence type="predicted"/>
<dbReference type="PANTHER" id="PTHR21694">
    <property type="entry name" value="COILED-COIL DOMAIN-CONTAINING PROTEIN 63"/>
    <property type="match status" value="1"/>
</dbReference>
<dbReference type="PANTHER" id="PTHR21694:SF18">
    <property type="entry name" value="COILED-COIL DOMAIN-CONTAINING PROTEIN 63"/>
    <property type="match status" value="1"/>
</dbReference>
<evidence type="ECO:0000256" key="1">
    <source>
        <dbReference type="ARBA" id="ARBA00023054"/>
    </source>
</evidence>
<dbReference type="EMBL" id="CH991543">
    <property type="protein sequence ID" value="EDQ92324.1"/>
    <property type="molecule type" value="Genomic_DNA"/>
</dbReference>
<dbReference type="RefSeq" id="XP_001742086.1">
    <property type="nucleotide sequence ID" value="XM_001742034.1"/>
</dbReference>
<dbReference type="GeneID" id="5887933"/>
<dbReference type="eggNOG" id="ENOG502QSIU">
    <property type="taxonomic scope" value="Eukaryota"/>
</dbReference>
<dbReference type="Gene3D" id="1.10.287.1490">
    <property type="match status" value="1"/>
</dbReference>
<organism evidence="5 6">
    <name type="scientific">Monosiga brevicollis</name>
    <name type="common">Choanoflagellate</name>
    <dbReference type="NCBI Taxonomy" id="81824"/>
    <lineage>
        <taxon>Eukaryota</taxon>
        <taxon>Choanoflagellata</taxon>
        <taxon>Craspedida</taxon>
        <taxon>Salpingoecidae</taxon>
        <taxon>Monosiga</taxon>
    </lineage>
</organism>
<evidence type="ECO:0000259" key="4">
    <source>
        <dbReference type="Pfam" id="PF21773"/>
    </source>
</evidence>
<feature type="coiled-coil region" evidence="2">
    <location>
        <begin position="357"/>
        <end position="416"/>
    </location>
</feature>
<keyword evidence="1 2" id="KW-0175">Coiled coil</keyword>
<reference evidence="5 6" key="1">
    <citation type="journal article" date="2008" name="Nature">
        <title>The genome of the choanoflagellate Monosiga brevicollis and the origin of metazoans.</title>
        <authorList>
            <consortium name="JGI Sequencing"/>
            <person name="King N."/>
            <person name="Westbrook M.J."/>
            <person name="Young S.L."/>
            <person name="Kuo A."/>
            <person name="Abedin M."/>
            <person name="Chapman J."/>
            <person name="Fairclough S."/>
            <person name="Hellsten U."/>
            <person name="Isogai Y."/>
            <person name="Letunic I."/>
            <person name="Marr M."/>
            <person name="Pincus D."/>
            <person name="Putnam N."/>
            <person name="Rokas A."/>
            <person name="Wright K.J."/>
            <person name="Zuzow R."/>
            <person name="Dirks W."/>
            <person name="Good M."/>
            <person name="Goodstein D."/>
            <person name="Lemons D."/>
            <person name="Li W."/>
            <person name="Lyons J.B."/>
            <person name="Morris A."/>
            <person name="Nichols S."/>
            <person name="Richter D.J."/>
            <person name="Salamov A."/>
            <person name="Bork P."/>
            <person name="Lim W.A."/>
            <person name="Manning G."/>
            <person name="Miller W.T."/>
            <person name="McGinnis W."/>
            <person name="Shapiro H."/>
            <person name="Tjian R."/>
            <person name="Grigoriev I.V."/>
            <person name="Rokhsar D."/>
        </authorList>
    </citation>
    <scope>NUCLEOTIDE SEQUENCE [LARGE SCALE GENOMIC DNA]</scope>
    <source>
        <strain evidence="6">MX1 / ATCC 50154</strain>
    </source>
</reference>
<evidence type="ECO:0000313" key="6">
    <source>
        <dbReference type="Proteomes" id="UP000001357"/>
    </source>
</evidence>
<dbReference type="AlphaFoldDB" id="A9UNY4"/>
<accession>A9UNY4</accession>
<evidence type="ECO:0000313" key="5">
    <source>
        <dbReference type="EMBL" id="EDQ92324.1"/>
    </source>
</evidence>
<feature type="coiled-coil region" evidence="2">
    <location>
        <begin position="67"/>
        <end position="237"/>
    </location>
</feature>
<dbReference type="FunCoup" id="A9UNY4">
    <property type="interactions" value="29"/>
</dbReference>
<dbReference type="OMA" id="MMHKKTQ"/>
<dbReference type="STRING" id="81824.A9UNY4"/>
<dbReference type="InterPro" id="IPR051876">
    <property type="entry name" value="ODA-DC/CCD"/>
</dbReference>
<feature type="domain" description="ODAD1 central coiled coil region" evidence="4">
    <location>
        <begin position="174"/>
        <end position="451"/>
    </location>
</feature>
<dbReference type="Pfam" id="PF21773">
    <property type="entry name" value="ODAD1_CC"/>
    <property type="match status" value="1"/>
</dbReference>
<protein>
    <recommendedName>
        <fullName evidence="4">ODAD1 central coiled coil region domain-containing protein</fullName>
    </recommendedName>
</protein>
<feature type="compositionally biased region" description="Acidic residues" evidence="3">
    <location>
        <begin position="525"/>
        <end position="534"/>
    </location>
</feature>
<gene>
    <name evidence="5" type="ORF">MONBRDRAFT_17015</name>
</gene>